<comment type="caution">
    <text evidence="1">The sequence shown here is derived from an EMBL/GenBank/DDBJ whole genome shotgun (WGS) entry which is preliminary data.</text>
</comment>
<organism evidence="1 2">
    <name type="scientific">Salix suchowensis</name>
    <dbReference type="NCBI Taxonomy" id="1278906"/>
    <lineage>
        <taxon>Eukaryota</taxon>
        <taxon>Viridiplantae</taxon>
        <taxon>Streptophyta</taxon>
        <taxon>Embryophyta</taxon>
        <taxon>Tracheophyta</taxon>
        <taxon>Spermatophyta</taxon>
        <taxon>Magnoliopsida</taxon>
        <taxon>eudicotyledons</taxon>
        <taxon>Gunneridae</taxon>
        <taxon>Pentapetalae</taxon>
        <taxon>rosids</taxon>
        <taxon>fabids</taxon>
        <taxon>Malpighiales</taxon>
        <taxon>Salicaceae</taxon>
        <taxon>Saliceae</taxon>
        <taxon>Salix</taxon>
    </lineage>
</organism>
<gene>
    <name evidence="1" type="ORF">OIU77_006392</name>
</gene>
<sequence length="140" mass="15447">MADSLEVMNLGRSMKDQAGPWCAPGSSAWSSRSTEKRVDGNFIDAEFTETRVGARSVPSFHDLVEILYVLVSMSTVKFSSCVFAVTELLCQTWKYVLMIMSYVPIGEAVIMPERSSPFENSPSGQSYWLGNEFGVIGLSI</sequence>
<accession>A0ABQ9AKK1</accession>
<keyword evidence="2" id="KW-1185">Reference proteome</keyword>
<reference evidence="1" key="1">
    <citation type="submission" date="2022-10" db="EMBL/GenBank/DDBJ databases">
        <authorList>
            <person name="Hyden B.L."/>
            <person name="Feng K."/>
            <person name="Yates T."/>
            <person name="Jawdy S."/>
            <person name="Smart L.B."/>
            <person name="Muchero W."/>
        </authorList>
    </citation>
    <scope>NUCLEOTIDE SEQUENCE</scope>
    <source>
        <tissue evidence="1">Shoot tip</tissue>
    </source>
</reference>
<evidence type="ECO:0000313" key="2">
    <source>
        <dbReference type="Proteomes" id="UP001141253"/>
    </source>
</evidence>
<dbReference type="Proteomes" id="UP001141253">
    <property type="component" value="Chromosome 19"/>
</dbReference>
<name>A0ABQ9AKK1_9ROSI</name>
<evidence type="ECO:0000313" key="1">
    <source>
        <dbReference type="EMBL" id="KAJ6348803.1"/>
    </source>
</evidence>
<reference evidence="1" key="2">
    <citation type="journal article" date="2023" name="Int. J. Mol. Sci.">
        <title>De Novo Assembly and Annotation of 11 Diverse Shrub Willow (Salix) Genomes Reveals Novel Gene Organization in Sex-Linked Regions.</title>
        <authorList>
            <person name="Hyden B."/>
            <person name="Feng K."/>
            <person name="Yates T.B."/>
            <person name="Jawdy S."/>
            <person name="Cereghino C."/>
            <person name="Smart L.B."/>
            <person name="Muchero W."/>
        </authorList>
    </citation>
    <scope>NUCLEOTIDE SEQUENCE</scope>
    <source>
        <tissue evidence="1">Shoot tip</tissue>
    </source>
</reference>
<dbReference type="EMBL" id="JAPFFI010000018">
    <property type="protein sequence ID" value="KAJ6348803.1"/>
    <property type="molecule type" value="Genomic_DNA"/>
</dbReference>
<proteinExistence type="predicted"/>
<protein>
    <submittedName>
        <fullName evidence="1">Uncharacterized protein</fullName>
    </submittedName>
</protein>